<dbReference type="GO" id="GO:0004099">
    <property type="term" value="F:chitin deacetylase activity"/>
    <property type="evidence" value="ECO:0007669"/>
    <property type="project" value="UniProtKB-EC"/>
</dbReference>
<keyword evidence="4" id="KW-0146">Chitin degradation</keyword>
<dbReference type="Proteomes" id="UP000799767">
    <property type="component" value="Unassembled WGS sequence"/>
</dbReference>
<dbReference type="RefSeq" id="XP_033592984.1">
    <property type="nucleotide sequence ID" value="XM_033738697.1"/>
</dbReference>
<evidence type="ECO:0000256" key="6">
    <source>
        <dbReference type="ARBA" id="ARBA00024056"/>
    </source>
</evidence>
<evidence type="ECO:0000256" key="1">
    <source>
        <dbReference type="ARBA" id="ARBA00001941"/>
    </source>
</evidence>
<keyword evidence="5" id="KW-0170">Cobalt</keyword>
<evidence type="ECO:0000313" key="9">
    <source>
        <dbReference type="EMBL" id="KAF2486415.1"/>
    </source>
</evidence>
<keyword evidence="4" id="KW-0624">Polysaccharide degradation</keyword>
<evidence type="ECO:0000256" key="5">
    <source>
        <dbReference type="ARBA" id="ARBA00023285"/>
    </source>
</evidence>
<evidence type="ECO:0000256" key="7">
    <source>
        <dbReference type="ARBA" id="ARBA00048494"/>
    </source>
</evidence>
<dbReference type="EC" id="3.5.1.41" evidence="6"/>
<dbReference type="GO" id="GO:0005975">
    <property type="term" value="P:carbohydrate metabolic process"/>
    <property type="evidence" value="ECO:0007669"/>
    <property type="project" value="InterPro"/>
</dbReference>
<keyword evidence="3" id="KW-0378">Hydrolase</keyword>
<dbReference type="InterPro" id="IPR011330">
    <property type="entry name" value="Glyco_hydro/deAcase_b/a-brl"/>
</dbReference>
<dbReference type="InterPro" id="IPR002509">
    <property type="entry name" value="NODB_dom"/>
</dbReference>
<sequence length="308" mass="35114">MPPGPWPNGAQAAVCLTFDNMGEAADLNRKLWPSSQAIGSHFTVTKVIPLFLDMVRKYDIPITYFAESWNLGVYPDTITRIADQGHEVAWHAWQHEAWGSECKEEADERRNFERSFGKEEGIAGFLGAGGRDEGSKVKRYRGFRPPGGSIHGERTLKMCREFGLGWISPAAEEGALVPLSDGQDSIVVLPFRWSTVDAYYYMEQFSKLRESKGVYPAEPQTSDVLIQSFREQLDETIEKNGFLSFLFHPFLHDPEDRRQAMDGFLQHLAKLRDEGKIWLGRGSEVEQWIREHPTVVDSDPQWDNSTWM</sequence>
<dbReference type="EMBL" id="MU001632">
    <property type="protein sequence ID" value="KAF2486415.1"/>
    <property type="molecule type" value="Genomic_DNA"/>
</dbReference>
<dbReference type="InterPro" id="IPR050248">
    <property type="entry name" value="Polysacc_deacetylase_ArnD"/>
</dbReference>
<dbReference type="PROSITE" id="PS51677">
    <property type="entry name" value="NODB"/>
    <property type="match status" value="1"/>
</dbReference>
<dbReference type="GO" id="GO:0016020">
    <property type="term" value="C:membrane"/>
    <property type="evidence" value="ECO:0007669"/>
    <property type="project" value="TreeGrafter"/>
</dbReference>
<dbReference type="PANTHER" id="PTHR10587:SF133">
    <property type="entry name" value="CHITIN DEACETYLASE 1-RELATED"/>
    <property type="match status" value="1"/>
</dbReference>
<keyword evidence="2" id="KW-0479">Metal-binding</keyword>
<reference evidence="9" key="1">
    <citation type="journal article" date="2020" name="Stud. Mycol.">
        <title>101 Dothideomycetes genomes: a test case for predicting lifestyles and emergence of pathogens.</title>
        <authorList>
            <person name="Haridas S."/>
            <person name="Albert R."/>
            <person name="Binder M."/>
            <person name="Bloem J."/>
            <person name="Labutti K."/>
            <person name="Salamov A."/>
            <person name="Andreopoulos B."/>
            <person name="Baker S."/>
            <person name="Barry K."/>
            <person name="Bills G."/>
            <person name="Bluhm B."/>
            <person name="Cannon C."/>
            <person name="Castanera R."/>
            <person name="Culley D."/>
            <person name="Daum C."/>
            <person name="Ezra D."/>
            <person name="Gonzalez J."/>
            <person name="Henrissat B."/>
            <person name="Kuo A."/>
            <person name="Liang C."/>
            <person name="Lipzen A."/>
            <person name="Lutzoni F."/>
            <person name="Magnuson J."/>
            <person name="Mondo S."/>
            <person name="Nolan M."/>
            <person name="Ohm R."/>
            <person name="Pangilinan J."/>
            <person name="Park H.-J."/>
            <person name="Ramirez L."/>
            <person name="Alfaro M."/>
            <person name="Sun H."/>
            <person name="Tritt A."/>
            <person name="Yoshinaga Y."/>
            <person name="Zwiers L.-H."/>
            <person name="Turgeon B."/>
            <person name="Goodwin S."/>
            <person name="Spatafora J."/>
            <person name="Crous P."/>
            <person name="Grigoriev I."/>
        </authorList>
    </citation>
    <scope>NUCLEOTIDE SEQUENCE</scope>
    <source>
        <strain evidence="9">CBS 113389</strain>
    </source>
</reference>
<comment type="cofactor">
    <cofactor evidence="1">
        <name>Co(2+)</name>
        <dbReference type="ChEBI" id="CHEBI:48828"/>
    </cofactor>
</comment>
<proteinExistence type="predicted"/>
<dbReference type="Gene3D" id="3.20.20.370">
    <property type="entry name" value="Glycoside hydrolase/deacetylase"/>
    <property type="match status" value="1"/>
</dbReference>
<feature type="domain" description="NodB homology" evidence="8">
    <location>
        <begin position="30"/>
        <end position="280"/>
    </location>
</feature>
<dbReference type="GO" id="GO:0009272">
    <property type="term" value="P:fungal-type cell wall biogenesis"/>
    <property type="evidence" value="ECO:0007669"/>
    <property type="project" value="UniProtKB-ARBA"/>
</dbReference>
<gene>
    <name evidence="9" type="ORF">BDY17DRAFT_78663</name>
</gene>
<comment type="catalytic activity">
    <reaction evidence="7">
        <text>[(1-&gt;4)-N-acetyl-beta-D-glucosaminyl](n) + n H2O = chitosan + n acetate</text>
        <dbReference type="Rhea" id="RHEA:10464"/>
        <dbReference type="Rhea" id="RHEA-COMP:9593"/>
        <dbReference type="Rhea" id="RHEA-COMP:9597"/>
        <dbReference type="ChEBI" id="CHEBI:15377"/>
        <dbReference type="ChEBI" id="CHEBI:17029"/>
        <dbReference type="ChEBI" id="CHEBI:30089"/>
        <dbReference type="ChEBI" id="CHEBI:57704"/>
        <dbReference type="EC" id="3.5.1.41"/>
    </reaction>
    <physiologicalReaction direction="left-to-right" evidence="7">
        <dbReference type="Rhea" id="RHEA:10465"/>
    </physiologicalReaction>
</comment>
<protein>
    <recommendedName>
        <fullName evidence="6">chitin deacetylase</fullName>
        <ecNumber evidence="6">3.5.1.41</ecNumber>
    </recommendedName>
</protein>
<evidence type="ECO:0000256" key="3">
    <source>
        <dbReference type="ARBA" id="ARBA00022801"/>
    </source>
</evidence>
<dbReference type="GeneID" id="54479699"/>
<dbReference type="OrthoDB" id="3162524at2759"/>
<keyword evidence="4" id="KW-0119">Carbohydrate metabolism</keyword>
<dbReference type="GO" id="GO:0006032">
    <property type="term" value="P:chitin catabolic process"/>
    <property type="evidence" value="ECO:0007669"/>
    <property type="project" value="UniProtKB-KW"/>
</dbReference>
<evidence type="ECO:0000313" key="10">
    <source>
        <dbReference type="Proteomes" id="UP000799767"/>
    </source>
</evidence>
<dbReference type="Pfam" id="PF01522">
    <property type="entry name" value="Polysacc_deac_1"/>
    <property type="match status" value="1"/>
</dbReference>
<keyword evidence="10" id="KW-1185">Reference proteome</keyword>
<name>A0A6A6Q282_9PEZI</name>
<evidence type="ECO:0000256" key="2">
    <source>
        <dbReference type="ARBA" id="ARBA00022723"/>
    </source>
</evidence>
<organism evidence="9 10">
    <name type="scientific">Neohortaea acidophila</name>
    <dbReference type="NCBI Taxonomy" id="245834"/>
    <lineage>
        <taxon>Eukaryota</taxon>
        <taxon>Fungi</taxon>
        <taxon>Dikarya</taxon>
        <taxon>Ascomycota</taxon>
        <taxon>Pezizomycotina</taxon>
        <taxon>Dothideomycetes</taxon>
        <taxon>Dothideomycetidae</taxon>
        <taxon>Mycosphaerellales</taxon>
        <taxon>Teratosphaeriaceae</taxon>
        <taxon>Neohortaea</taxon>
    </lineage>
</organism>
<evidence type="ECO:0000256" key="4">
    <source>
        <dbReference type="ARBA" id="ARBA00023024"/>
    </source>
</evidence>
<evidence type="ECO:0000259" key="8">
    <source>
        <dbReference type="PROSITE" id="PS51677"/>
    </source>
</evidence>
<accession>A0A6A6Q282</accession>
<dbReference type="SUPFAM" id="SSF88713">
    <property type="entry name" value="Glycoside hydrolase/deacetylase"/>
    <property type="match status" value="1"/>
</dbReference>
<dbReference type="AlphaFoldDB" id="A0A6A6Q282"/>
<dbReference type="PANTHER" id="PTHR10587">
    <property type="entry name" value="GLYCOSYL TRANSFERASE-RELATED"/>
    <property type="match status" value="1"/>
</dbReference>
<dbReference type="GO" id="GO:0046872">
    <property type="term" value="F:metal ion binding"/>
    <property type="evidence" value="ECO:0007669"/>
    <property type="project" value="UniProtKB-KW"/>
</dbReference>